<dbReference type="EMBL" id="QRBB01000001">
    <property type="protein sequence ID" value="RDS77198.1"/>
    <property type="molecule type" value="Genomic_DNA"/>
</dbReference>
<dbReference type="Pfam" id="PF19549">
    <property type="entry name" value="DUF6072"/>
    <property type="match status" value="1"/>
</dbReference>
<evidence type="ECO:0000256" key="1">
    <source>
        <dbReference type="SAM" id="MobiDB-lite"/>
    </source>
</evidence>
<name>A0A395LJQ1_9SPHN</name>
<dbReference type="AlphaFoldDB" id="A0A395LJQ1"/>
<dbReference type="Proteomes" id="UP000254101">
    <property type="component" value="Unassembled WGS sequence"/>
</dbReference>
<reference evidence="2 3" key="1">
    <citation type="submission" date="2018-07" db="EMBL/GenBank/DDBJ databases">
        <title>Erythrobacter nanhaiensis sp. nov., a novel member of the genus Erythrobacter isolated from the South China Sea.</title>
        <authorList>
            <person name="Chen X."/>
            <person name="Liu J."/>
        </authorList>
    </citation>
    <scope>NUCLEOTIDE SEQUENCE [LARGE SCALE GENOMIC DNA]</scope>
    <source>
        <strain evidence="2 3">S-5</strain>
    </source>
</reference>
<dbReference type="InterPro" id="IPR045718">
    <property type="entry name" value="DUF6072"/>
</dbReference>
<accession>A0A395LJQ1</accession>
<feature type="compositionally biased region" description="Low complexity" evidence="1">
    <location>
        <begin position="90"/>
        <end position="100"/>
    </location>
</feature>
<evidence type="ECO:0000313" key="3">
    <source>
        <dbReference type="Proteomes" id="UP000254101"/>
    </source>
</evidence>
<evidence type="ECO:0000313" key="2">
    <source>
        <dbReference type="EMBL" id="RDS77198.1"/>
    </source>
</evidence>
<protein>
    <submittedName>
        <fullName evidence="2">Uncharacterized protein</fullName>
    </submittedName>
</protein>
<proteinExistence type="predicted"/>
<organism evidence="2 3">
    <name type="scientific">Alteriqipengyuania lutimaris</name>
    <dbReference type="NCBI Taxonomy" id="1538146"/>
    <lineage>
        <taxon>Bacteria</taxon>
        <taxon>Pseudomonadati</taxon>
        <taxon>Pseudomonadota</taxon>
        <taxon>Alphaproteobacteria</taxon>
        <taxon>Sphingomonadales</taxon>
        <taxon>Erythrobacteraceae</taxon>
        <taxon>Alteriqipengyuania</taxon>
    </lineage>
</organism>
<comment type="caution">
    <text evidence="2">The sequence shown here is derived from an EMBL/GenBank/DDBJ whole genome shotgun (WGS) entry which is preliminary data.</text>
</comment>
<keyword evidence="3" id="KW-1185">Reference proteome</keyword>
<dbReference type="OrthoDB" id="9711255at2"/>
<dbReference type="RefSeq" id="WP_115491418.1">
    <property type="nucleotide sequence ID" value="NZ_JACHWW010000001.1"/>
</dbReference>
<sequence>MKDEQTEAVQLATSYAGEALVPGGAHLVRGNLKQGGLHLVVGLAARTMFGLPGLALVSANSLVKAQSGRHLTEHLGLTKPKVDEEEAEESTSSTRKSTKS</sequence>
<gene>
    <name evidence="2" type="ORF">DL238_05930</name>
</gene>
<feature type="region of interest" description="Disordered" evidence="1">
    <location>
        <begin position="73"/>
        <end position="100"/>
    </location>
</feature>